<evidence type="ECO:0000256" key="8">
    <source>
        <dbReference type="SAM" id="Phobius"/>
    </source>
</evidence>
<sequence length="587" mass="64688">MLFDPLSVFFLIIILTISIPSFIYSFGYLKGHYSGRKILLGHLLFALFVLSLLLVVSAGNIFFFLIAWELMSFCSYFLVVFDSENKKSITAGTIYMIMSQIGTALLIVAFLLMYKYAGSFDFNAVKAALSLLPAKHQDILFLLLFFGFGAKAGIVPLHIWLPFAHPQAPSHISALMSGVMIKTAIYGMIRFIILTLGVNSLWWGELVIVFACLSCLVGIIYALMEKDLKTLLAYSSVENIGIILLGVGGSMMFLKLGYLPLALLAMCAGLYHLINHAVFKGLLFLCAGSVYRGTGTRNIEKLGGLIKKMPWTSSYFLLGSIAISALPPLNGFISEWLTLMVFFLGALTVAGGIKLFFGLAAAALALTSGLAAACFVKAFGITFLARPRSAKAENAKECGLSMNIGMGILGVLVVFLGLGAVYVVKLLVIVSGSALGIEGGQIQLGSNMYLPSPFLPLLLIFFLGLAFVLQRSRVSTNQTWDCGYYKLTPRNEYTATAFSKPFRRAFGFFLRPYRTANKSKDSHYHIKTFSYETHTTKIFTKYLYKNLLGWIFGLARNMRGIQTGSIHIYLGYIFLTLLLLLVFMGRY</sequence>
<comment type="subcellular location">
    <subcellularLocation>
        <location evidence="1">Cell membrane</location>
        <topology evidence="1">Multi-pass membrane protein</topology>
    </subcellularLocation>
    <subcellularLocation>
        <location evidence="7">Membrane</location>
        <topology evidence="7">Multi-pass membrane protein</topology>
    </subcellularLocation>
</comment>
<dbReference type="Pfam" id="PF00361">
    <property type="entry name" value="Proton_antipo_M"/>
    <property type="match status" value="1"/>
</dbReference>
<keyword evidence="4 8" id="KW-1133">Transmembrane helix</keyword>
<dbReference type="GO" id="GO:0016491">
    <property type="term" value="F:oxidoreductase activity"/>
    <property type="evidence" value="ECO:0007669"/>
    <property type="project" value="UniProtKB-KW"/>
</dbReference>
<feature type="transmembrane region" description="Helical" evidence="8">
    <location>
        <begin position="363"/>
        <end position="385"/>
    </location>
</feature>
<proteinExistence type="predicted"/>
<accession>A0A1F4U7F0</accession>
<dbReference type="GO" id="GO:0042773">
    <property type="term" value="P:ATP synthesis coupled electron transport"/>
    <property type="evidence" value="ECO:0007669"/>
    <property type="project" value="InterPro"/>
</dbReference>
<feature type="transmembrane region" description="Helical" evidence="8">
    <location>
        <begin position="336"/>
        <end position="357"/>
    </location>
</feature>
<gene>
    <name evidence="11" type="ORF">A2438_00815</name>
</gene>
<feature type="transmembrane region" description="Helical" evidence="8">
    <location>
        <begin position="6"/>
        <end position="26"/>
    </location>
</feature>
<keyword evidence="5" id="KW-0560">Oxidoreductase</keyword>
<keyword evidence="2" id="KW-1003">Cell membrane</keyword>
<feature type="transmembrane region" description="Helical" evidence="8">
    <location>
        <begin position="448"/>
        <end position="469"/>
    </location>
</feature>
<feature type="domain" description="NADH:quinone oxidoreductase/Mrp antiporter transmembrane" evidence="9">
    <location>
        <begin position="58"/>
        <end position="346"/>
    </location>
</feature>
<evidence type="ECO:0000313" key="11">
    <source>
        <dbReference type="EMBL" id="OGC40822.1"/>
    </source>
</evidence>
<dbReference type="GO" id="GO:0005886">
    <property type="term" value="C:plasma membrane"/>
    <property type="evidence" value="ECO:0007669"/>
    <property type="project" value="UniProtKB-SubCell"/>
</dbReference>
<evidence type="ECO:0000256" key="5">
    <source>
        <dbReference type="ARBA" id="ARBA00023002"/>
    </source>
</evidence>
<feature type="transmembrane region" description="Helical" evidence="8">
    <location>
        <begin position="38"/>
        <end position="55"/>
    </location>
</feature>
<comment type="caution">
    <text evidence="11">The sequence shown here is derived from an EMBL/GenBank/DDBJ whole genome shotgun (WGS) entry which is preliminary data.</text>
</comment>
<dbReference type="InterPro" id="IPR003918">
    <property type="entry name" value="NADH_UbQ_OxRdtase"/>
</dbReference>
<evidence type="ECO:0000256" key="2">
    <source>
        <dbReference type="ARBA" id="ARBA00022475"/>
    </source>
</evidence>
<feature type="transmembrane region" description="Helical" evidence="8">
    <location>
        <begin position="202"/>
        <end position="224"/>
    </location>
</feature>
<evidence type="ECO:0000256" key="7">
    <source>
        <dbReference type="RuleBase" id="RU000320"/>
    </source>
</evidence>
<feature type="transmembrane region" description="Helical" evidence="8">
    <location>
        <begin position="566"/>
        <end position="585"/>
    </location>
</feature>
<evidence type="ECO:0000256" key="1">
    <source>
        <dbReference type="ARBA" id="ARBA00004651"/>
    </source>
</evidence>
<dbReference type="InterPro" id="IPR001750">
    <property type="entry name" value="ND/Mrp_TM"/>
</dbReference>
<dbReference type="GO" id="GO:0008137">
    <property type="term" value="F:NADH dehydrogenase (ubiquinone) activity"/>
    <property type="evidence" value="ECO:0007669"/>
    <property type="project" value="InterPro"/>
</dbReference>
<dbReference type="InterPro" id="IPR052175">
    <property type="entry name" value="ComplexI-like_HydComp"/>
</dbReference>
<dbReference type="PANTHER" id="PTHR42682">
    <property type="entry name" value="HYDROGENASE-4 COMPONENT F"/>
    <property type="match status" value="1"/>
</dbReference>
<evidence type="ECO:0000256" key="3">
    <source>
        <dbReference type="ARBA" id="ARBA00022692"/>
    </source>
</evidence>
<keyword evidence="6 8" id="KW-0472">Membrane</keyword>
<dbReference type="PRINTS" id="PR01437">
    <property type="entry name" value="NUOXDRDTASE4"/>
</dbReference>
<feature type="transmembrane region" description="Helical" evidence="8">
    <location>
        <begin position="93"/>
        <end position="114"/>
    </location>
</feature>
<dbReference type="PANTHER" id="PTHR42682:SF3">
    <property type="entry name" value="FORMATE HYDROGENLYASE SUBUNIT 3-RELATED"/>
    <property type="match status" value="1"/>
</dbReference>
<evidence type="ECO:0000259" key="9">
    <source>
        <dbReference type="Pfam" id="PF00361"/>
    </source>
</evidence>
<organism evidence="11 12">
    <name type="scientific">candidate division WOR-1 bacterium RIFOXYC2_FULL_46_14</name>
    <dbReference type="NCBI Taxonomy" id="1802587"/>
    <lineage>
        <taxon>Bacteria</taxon>
        <taxon>Bacillati</taxon>
        <taxon>Saganbacteria</taxon>
    </lineage>
</organism>
<feature type="transmembrane region" description="Helical" evidence="8">
    <location>
        <begin position="139"/>
        <end position="161"/>
    </location>
</feature>
<dbReference type="InterPro" id="IPR001516">
    <property type="entry name" value="Proton_antipo_N"/>
</dbReference>
<evidence type="ECO:0000313" key="12">
    <source>
        <dbReference type="Proteomes" id="UP000179242"/>
    </source>
</evidence>
<dbReference type="Pfam" id="PF00662">
    <property type="entry name" value="Proton_antipo_N"/>
    <property type="match status" value="1"/>
</dbReference>
<feature type="transmembrane region" description="Helical" evidence="8">
    <location>
        <begin position="61"/>
        <end position="81"/>
    </location>
</feature>
<evidence type="ECO:0000256" key="6">
    <source>
        <dbReference type="ARBA" id="ARBA00023136"/>
    </source>
</evidence>
<feature type="transmembrane region" description="Helical" evidence="8">
    <location>
        <begin position="311"/>
        <end position="329"/>
    </location>
</feature>
<dbReference type="Proteomes" id="UP000179242">
    <property type="component" value="Unassembled WGS sequence"/>
</dbReference>
<name>A0A1F4U7F0_UNCSA</name>
<evidence type="ECO:0000259" key="10">
    <source>
        <dbReference type="Pfam" id="PF00662"/>
    </source>
</evidence>
<keyword evidence="3 7" id="KW-0812">Transmembrane</keyword>
<dbReference type="EMBL" id="MEUJ01000002">
    <property type="protein sequence ID" value="OGC40822.1"/>
    <property type="molecule type" value="Genomic_DNA"/>
</dbReference>
<feature type="transmembrane region" description="Helical" evidence="8">
    <location>
        <begin position="406"/>
        <end position="428"/>
    </location>
</feature>
<reference evidence="11 12" key="1">
    <citation type="journal article" date="2016" name="Nat. Commun.">
        <title>Thousands of microbial genomes shed light on interconnected biogeochemical processes in an aquifer system.</title>
        <authorList>
            <person name="Anantharaman K."/>
            <person name="Brown C.T."/>
            <person name="Hug L.A."/>
            <person name="Sharon I."/>
            <person name="Castelle C.J."/>
            <person name="Probst A.J."/>
            <person name="Thomas B.C."/>
            <person name="Singh A."/>
            <person name="Wilkins M.J."/>
            <person name="Karaoz U."/>
            <person name="Brodie E.L."/>
            <person name="Williams K.H."/>
            <person name="Hubbard S.S."/>
            <person name="Banfield J.F."/>
        </authorList>
    </citation>
    <scope>NUCLEOTIDE SEQUENCE [LARGE SCALE GENOMIC DNA]</scope>
</reference>
<protein>
    <submittedName>
        <fullName evidence="11">Uncharacterized protein</fullName>
    </submittedName>
</protein>
<dbReference type="AlphaFoldDB" id="A0A1F4U7F0"/>
<feature type="transmembrane region" description="Helical" evidence="8">
    <location>
        <begin position="173"/>
        <end position="196"/>
    </location>
</feature>
<evidence type="ECO:0000256" key="4">
    <source>
        <dbReference type="ARBA" id="ARBA00022989"/>
    </source>
</evidence>
<feature type="domain" description="NADH-Ubiquinone oxidoreductase (complex I) chain 5 N-terminal" evidence="10">
    <location>
        <begin position="2"/>
        <end position="31"/>
    </location>
</feature>